<evidence type="ECO:0000256" key="3">
    <source>
        <dbReference type="ARBA" id="ARBA00022692"/>
    </source>
</evidence>
<dbReference type="Proteomes" id="UP000233256">
    <property type="component" value="Unassembled WGS sequence"/>
</dbReference>
<evidence type="ECO:0000256" key="1">
    <source>
        <dbReference type="ARBA" id="ARBA00004651"/>
    </source>
</evidence>
<organism evidence="9 10">
    <name type="scientific">Candidatus Wallbacteria bacterium HGW-Wallbacteria-1</name>
    <dbReference type="NCBI Taxonomy" id="2013854"/>
    <lineage>
        <taxon>Bacteria</taxon>
        <taxon>Candidatus Walliibacteriota</taxon>
    </lineage>
</organism>
<keyword evidence="6" id="KW-0653">Protein transport</keyword>
<dbReference type="GO" id="GO:0017038">
    <property type="term" value="P:protein import"/>
    <property type="evidence" value="ECO:0007669"/>
    <property type="project" value="TreeGrafter"/>
</dbReference>
<evidence type="ECO:0000259" key="8">
    <source>
        <dbReference type="Pfam" id="PF01618"/>
    </source>
</evidence>
<dbReference type="AlphaFoldDB" id="A0A2N1PLF9"/>
<evidence type="ECO:0000313" key="9">
    <source>
        <dbReference type="EMBL" id="PKK89165.1"/>
    </source>
</evidence>
<keyword evidence="4 7" id="KW-1133">Transmembrane helix</keyword>
<feature type="transmembrane region" description="Helical" evidence="7">
    <location>
        <begin position="158"/>
        <end position="178"/>
    </location>
</feature>
<evidence type="ECO:0000313" key="10">
    <source>
        <dbReference type="Proteomes" id="UP000233256"/>
    </source>
</evidence>
<evidence type="ECO:0000256" key="5">
    <source>
        <dbReference type="ARBA" id="ARBA00023136"/>
    </source>
</evidence>
<name>A0A2N1PLF9_9BACT</name>
<feature type="domain" description="MotA/TolQ/ExbB proton channel" evidence="8">
    <location>
        <begin position="73"/>
        <end position="175"/>
    </location>
</feature>
<dbReference type="GO" id="GO:0005886">
    <property type="term" value="C:plasma membrane"/>
    <property type="evidence" value="ECO:0007669"/>
    <property type="project" value="UniProtKB-SubCell"/>
</dbReference>
<comment type="subcellular location">
    <subcellularLocation>
        <location evidence="1">Cell membrane</location>
        <topology evidence="1">Multi-pass membrane protein</topology>
    </subcellularLocation>
    <subcellularLocation>
        <location evidence="6">Membrane</location>
        <topology evidence="6">Multi-pass membrane protein</topology>
    </subcellularLocation>
</comment>
<sequence length="226" mass="23871">MTVFIVKIISLSLVLKNTNIFAMRRILTQYVRDAVRQSEVGNDIFLTDGNQSSENSVLLVSLTGGLSHYQTLLAAAVEQFSVAPGRIQQAIEMAALSLAKSYRAGMGIVAMVSQTACLMGFMGTVSGMIKTFSAIASTGSANPADLAGGISEALGTTLLGLIIAVPALMSLVFLNWLASIAEHRAEIFANLLLEEFARVGDSGIDRMTAEPSKATELADGVEVHSD</sequence>
<dbReference type="EMBL" id="PGXC01000024">
    <property type="protein sequence ID" value="PKK89165.1"/>
    <property type="molecule type" value="Genomic_DNA"/>
</dbReference>
<evidence type="ECO:0000256" key="7">
    <source>
        <dbReference type="SAM" id="Phobius"/>
    </source>
</evidence>
<keyword evidence="2" id="KW-1003">Cell membrane</keyword>
<proteinExistence type="inferred from homology"/>
<evidence type="ECO:0000256" key="6">
    <source>
        <dbReference type="RuleBase" id="RU004057"/>
    </source>
</evidence>
<keyword evidence="5 7" id="KW-0472">Membrane</keyword>
<dbReference type="InterPro" id="IPR002898">
    <property type="entry name" value="MotA_ExbB_proton_chnl"/>
</dbReference>
<dbReference type="InterPro" id="IPR050790">
    <property type="entry name" value="ExbB/TolQ_transport"/>
</dbReference>
<dbReference type="PANTHER" id="PTHR30625:SF17">
    <property type="entry name" value="TOLQ-RELATED"/>
    <property type="match status" value="1"/>
</dbReference>
<comment type="similarity">
    <text evidence="6">Belongs to the exbB/tolQ family.</text>
</comment>
<comment type="caution">
    <text evidence="9">The sequence shown here is derived from an EMBL/GenBank/DDBJ whole genome shotgun (WGS) entry which is preliminary data.</text>
</comment>
<accession>A0A2N1PLF9</accession>
<reference evidence="9 10" key="1">
    <citation type="journal article" date="2017" name="ISME J.">
        <title>Potential for microbial H2 and metal transformations associated with novel bacteria and archaea in deep terrestrial subsurface sediments.</title>
        <authorList>
            <person name="Hernsdorf A.W."/>
            <person name="Amano Y."/>
            <person name="Miyakawa K."/>
            <person name="Ise K."/>
            <person name="Suzuki Y."/>
            <person name="Anantharaman K."/>
            <person name="Probst A."/>
            <person name="Burstein D."/>
            <person name="Thomas B.C."/>
            <person name="Banfield J.F."/>
        </authorList>
    </citation>
    <scope>NUCLEOTIDE SEQUENCE [LARGE SCALE GENOMIC DNA]</scope>
    <source>
        <strain evidence="9">HGW-Wallbacteria-1</strain>
    </source>
</reference>
<dbReference type="PANTHER" id="PTHR30625">
    <property type="entry name" value="PROTEIN TOLQ"/>
    <property type="match status" value="1"/>
</dbReference>
<keyword evidence="6" id="KW-0813">Transport</keyword>
<keyword evidence="3 7" id="KW-0812">Transmembrane</keyword>
<dbReference type="Pfam" id="PF01618">
    <property type="entry name" value="MotA_ExbB"/>
    <property type="match status" value="1"/>
</dbReference>
<gene>
    <name evidence="9" type="ORF">CVV64_15605</name>
</gene>
<evidence type="ECO:0000256" key="4">
    <source>
        <dbReference type="ARBA" id="ARBA00022989"/>
    </source>
</evidence>
<evidence type="ECO:0000256" key="2">
    <source>
        <dbReference type="ARBA" id="ARBA00022475"/>
    </source>
</evidence>
<feature type="transmembrane region" description="Helical" evidence="7">
    <location>
        <begin position="108"/>
        <end position="129"/>
    </location>
</feature>
<protein>
    <recommendedName>
        <fullName evidence="8">MotA/TolQ/ExbB proton channel domain-containing protein</fullName>
    </recommendedName>
</protein>